<dbReference type="InterPro" id="IPR000835">
    <property type="entry name" value="HTH_MarR-typ"/>
</dbReference>
<dbReference type="SUPFAM" id="SSF46785">
    <property type="entry name" value="Winged helix' DNA-binding domain"/>
    <property type="match status" value="1"/>
</dbReference>
<protein>
    <submittedName>
        <fullName evidence="4">ROK family transcriptional regulator</fullName>
    </submittedName>
</protein>
<proteinExistence type="inferred from homology"/>
<dbReference type="Proteomes" id="UP000505377">
    <property type="component" value="Chromosome"/>
</dbReference>
<evidence type="ECO:0000259" key="3">
    <source>
        <dbReference type="Pfam" id="PF12802"/>
    </source>
</evidence>
<evidence type="ECO:0000256" key="1">
    <source>
        <dbReference type="ARBA" id="ARBA00006479"/>
    </source>
</evidence>
<feature type="domain" description="HTH marR-type" evidence="3">
    <location>
        <begin position="15"/>
        <end position="61"/>
    </location>
</feature>
<reference evidence="4 5" key="1">
    <citation type="submission" date="2020-05" db="EMBL/GenBank/DDBJ databases">
        <authorList>
            <person name="Mo P."/>
        </authorList>
    </citation>
    <scope>NUCLEOTIDE SEQUENCE [LARGE SCALE GENOMIC DNA]</scope>
    <source>
        <strain evidence="4 5">Gen01</strain>
    </source>
</reference>
<dbReference type="InterPro" id="IPR043129">
    <property type="entry name" value="ATPase_NBD"/>
</dbReference>
<dbReference type="InterPro" id="IPR036390">
    <property type="entry name" value="WH_DNA-bd_sf"/>
</dbReference>
<dbReference type="PANTHER" id="PTHR18964">
    <property type="entry name" value="ROK (REPRESSOR, ORF, KINASE) FAMILY"/>
    <property type="match status" value="1"/>
</dbReference>
<dbReference type="Pfam" id="PF00480">
    <property type="entry name" value="ROK"/>
    <property type="match status" value="1"/>
</dbReference>
<dbReference type="Gene3D" id="3.30.420.40">
    <property type="match status" value="2"/>
</dbReference>
<dbReference type="PANTHER" id="PTHR18964:SF149">
    <property type="entry name" value="BIFUNCTIONAL UDP-N-ACETYLGLUCOSAMINE 2-EPIMERASE_N-ACETYLMANNOSAMINE KINASE"/>
    <property type="match status" value="1"/>
</dbReference>
<dbReference type="EMBL" id="CP053564">
    <property type="protein sequence ID" value="QJY48303.1"/>
    <property type="molecule type" value="Genomic_DNA"/>
</dbReference>
<dbReference type="Pfam" id="PF12802">
    <property type="entry name" value="MarR_2"/>
    <property type="match status" value="1"/>
</dbReference>
<evidence type="ECO:0000313" key="5">
    <source>
        <dbReference type="Proteomes" id="UP000505377"/>
    </source>
</evidence>
<feature type="region of interest" description="Disordered" evidence="2">
    <location>
        <begin position="55"/>
        <end position="78"/>
    </location>
</feature>
<comment type="similarity">
    <text evidence="1">Belongs to the ROK (NagC/XylR) family.</text>
</comment>
<dbReference type="GO" id="GO:0003700">
    <property type="term" value="F:DNA-binding transcription factor activity"/>
    <property type="evidence" value="ECO:0007669"/>
    <property type="project" value="InterPro"/>
</dbReference>
<dbReference type="KEGG" id="pbro:HOP40_22970"/>
<dbReference type="InterPro" id="IPR000600">
    <property type="entry name" value="ROK"/>
</dbReference>
<dbReference type="SUPFAM" id="SSF53067">
    <property type="entry name" value="Actin-like ATPase domain"/>
    <property type="match status" value="1"/>
</dbReference>
<keyword evidence="5" id="KW-1185">Reference proteome</keyword>
<dbReference type="RefSeq" id="WP_172161859.1">
    <property type="nucleotide sequence ID" value="NZ_CP053564.1"/>
</dbReference>
<dbReference type="AlphaFoldDB" id="A0A6M6JM60"/>
<accession>A0A6M6JM60</accession>
<dbReference type="InterPro" id="IPR036388">
    <property type="entry name" value="WH-like_DNA-bd_sf"/>
</dbReference>
<name>A0A6M6JM60_9PSEU</name>
<organism evidence="4 5">
    <name type="scientific">Pseudonocardia broussonetiae</name>
    <dbReference type="NCBI Taxonomy" id="2736640"/>
    <lineage>
        <taxon>Bacteria</taxon>
        <taxon>Bacillati</taxon>
        <taxon>Actinomycetota</taxon>
        <taxon>Actinomycetes</taxon>
        <taxon>Pseudonocardiales</taxon>
        <taxon>Pseudonocardiaceae</taxon>
        <taxon>Pseudonocardia</taxon>
    </lineage>
</organism>
<evidence type="ECO:0000313" key="4">
    <source>
        <dbReference type="EMBL" id="QJY48303.1"/>
    </source>
</evidence>
<evidence type="ECO:0000256" key="2">
    <source>
        <dbReference type="SAM" id="MobiDB-lite"/>
    </source>
</evidence>
<sequence length="379" mass="38102">MSGTDVVRRLNTQAVLDAVLDAGACSGADLMARTGLSRPTVHAVCDDLIGRGWLVEPPRGDDGPGRPGRPARRYAPRPGAGSVLAVDMGATSVRAVVADLSGAPVGEAGAAFAHPHVGAAERLDLTRATCARALDAAGAAGGRVLGTVLGVPAPVDADGRASADEAYLPGLAALDLPAALAPVVGRARVENDANLAVAGERWRGVARGVDDVVLVLAGERLGAGVCLGGRIVRGHRGGVGEMGFLDLVDGVGGTAAIGSLARRWGSAELGRTVRAEQVVAAAGAGDETARGVVDAVARRIARALAVLATLLDPELLVVGGAVAAAGEVLLAPLRREVAGLTERPVRLSASVLADRGVVLGAVRTALDEVRPRLLDLQPA</sequence>
<dbReference type="Gene3D" id="1.10.10.10">
    <property type="entry name" value="Winged helix-like DNA-binding domain superfamily/Winged helix DNA-binding domain"/>
    <property type="match status" value="1"/>
</dbReference>
<gene>
    <name evidence="4" type="ORF">HOP40_22970</name>
</gene>